<sequence length="688" mass="73265">MPYAAAAANLAAPAHPFCTNPLRTRADVAAAVTSLLEPLAAGTSAGGALVRAGGTGARFDETAAQVEGFARPLWGLAALLAGGGAYAGAARWARGLVAGTDPDGPEFWGAMEDRDQRMVEACPIGFALAVAGDAFWEPLGERERANLAAWLGGMNVRDMPNTNWLWFRVFANLGLARNGAPYSQERLDADLDHLDTFYRGNGWSNDGPPTHTQMDYYSGSFAIQYLQLLYSKLAEKTDPKRSEEYKARARAYALDCVHYFSPEGSAVTFGRSLTYRWAMAGFWAGVAFAEVDLPAPLDSWGVVKGIWLRHLRWWTQHPFVFQPNGMLSIGFAYPNMYMTENYNSPGSPYWCMLAFAPLALPADHPFWTAPEEPYPVAAVPPVKALTMPLHVAVRAAGHTYILNSGQACHYPLRATQAKYGKFAYSSAFPYSVQTGSHTLPEWAPESTMALAEVEADAPPADGGGGGLLGELWKLRRRVEHARIETPPSPDGAAAAAGPVLVSSMRPWKDVIVDTWLIPPTPGSPADAWHLRVHRVRAGRAVRVAEGGFAVRGVQAGDGKALQSIGYEAAAAGGAVEGCVEGPGSALVLGASGAVGVVDVAAPRAAWKAAATRDGAALQADANSNLLEPRSVIPLLTGSVAEGSVGWFVTGVFAVPAAGVPGWRAVWKEKWEARPEVPGWMAAIMEKSG</sequence>
<accession>A0A6A6NRN0</accession>
<protein>
    <recommendedName>
        <fullName evidence="5">DUF2264 domain-containing protein</fullName>
    </recommendedName>
</protein>
<dbReference type="Pfam" id="PF20938">
    <property type="entry name" value="DUF2264_C"/>
    <property type="match status" value="1"/>
</dbReference>
<dbReference type="Proteomes" id="UP000799766">
    <property type="component" value="Unassembled WGS sequence"/>
</dbReference>
<evidence type="ECO:0000313" key="3">
    <source>
        <dbReference type="EMBL" id="KAF2454228.1"/>
    </source>
</evidence>
<feature type="domain" description="DUF2264" evidence="2">
    <location>
        <begin position="380"/>
        <end position="682"/>
    </location>
</feature>
<dbReference type="EMBL" id="MU001692">
    <property type="protein sequence ID" value="KAF2454228.1"/>
    <property type="molecule type" value="Genomic_DNA"/>
</dbReference>
<proteinExistence type="predicted"/>
<name>A0A6A6NRN0_9PEZI</name>
<feature type="domain" description="DUF2264" evidence="1">
    <location>
        <begin position="24"/>
        <end position="374"/>
    </location>
</feature>
<keyword evidence="4" id="KW-1185">Reference proteome</keyword>
<dbReference type="AlphaFoldDB" id="A0A6A6NRN0"/>
<dbReference type="Pfam" id="PF10022">
    <property type="entry name" value="DUF2264"/>
    <property type="match status" value="1"/>
</dbReference>
<evidence type="ECO:0000259" key="1">
    <source>
        <dbReference type="Pfam" id="PF10022"/>
    </source>
</evidence>
<organism evidence="3 4">
    <name type="scientific">Lineolata rhizophorae</name>
    <dbReference type="NCBI Taxonomy" id="578093"/>
    <lineage>
        <taxon>Eukaryota</taxon>
        <taxon>Fungi</taxon>
        <taxon>Dikarya</taxon>
        <taxon>Ascomycota</taxon>
        <taxon>Pezizomycotina</taxon>
        <taxon>Dothideomycetes</taxon>
        <taxon>Dothideomycetes incertae sedis</taxon>
        <taxon>Lineolatales</taxon>
        <taxon>Lineolataceae</taxon>
        <taxon>Lineolata</taxon>
    </lineage>
</organism>
<dbReference type="PANTHER" id="PTHR35339">
    <property type="entry name" value="LINALOOL DEHYDRATASE_ISOMERASE DOMAIN-CONTAINING PROTEIN"/>
    <property type="match status" value="1"/>
</dbReference>
<dbReference type="PANTHER" id="PTHR35339:SF4">
    <property type="entry name" value="LINALOOL DEHYDRATASE_ISOMERASE DOMAIN-CONTAINING PROTEIN"/>
    <property type="match status" value="1"/>
</dbReference>
<dbReference type="InterPro" id="IPR049237">
    <property type="entry name" value="DUF2264_C"/>
</dbReference>
<dbReference type="OrthoDB" id="5150166at2759"/>
<dbReference type="InterPro" id="IPR049349">
    <property type="entry name" value="DUF2264_N"/>
</dbReference>
<dbReference type="PIRSF" id="PIRSF014753">
    <property type="entry name" value="UCP014753"/>
    <property type="match status" value="1"/>
</dbReference>
<gene>
    <name evidence="3" type="ORF">BDY21DRAFT_381533</name>
</gene>
<evidence type="ECO:0008006" key="5">
    <source>
        <dbReference type="Google" id="ProtNLM"/>
    </source>
</evidence>
<reference evidence="3" key="1">
    <citation type="journal article" date="2020" name="Stud. Mycol.">
        <title>101 Dothideomycetes genomes: a test case for predicting lifestyles and emergence of pathogens.</title>
        <authorList>
            <person name="Haridas S."/>
            <person name="Albert R."/>
            <person name="Binder M."/>
            <person name="Bloem J."/>
            <person name="Labutti K."/>
            <person name="Salamov A."/>
            <person name="Andreopoulos B."/>
            <person name="Baker S."/>
            <person name="Barry K."/>
            <person name="Bills G."/>
            <person name="Bluhm B."/>
            <person name="Cannon C."/>
            <person name="Castanera R."/>
            <person name="Culley D."/>
            <person name="Daum C."/>
            <person name="Ezra D."/>
            <person name="Gonzalez J."/>
            <person name="Henrissat B."/>
            <person name="Kuo A."/>
            <person name="Liang C."/>
            <person name="Lipzen A."/>
            <person name="Lutzoni F."/>
            <person name="Magnuson J."/>
            <person name="Mondo S."/>
            <person name="Nolan M."/>
            <person name="Ohm R."/>
            <person name="Pangilinan J."/>
            <person name="Park H.-J."/>
            <person name="Ramirez L."/>
            <person name="Alfaro M."/>
            <person name="Sun H."/>
            <person name="Tritt A."/>
            <person name="Yoshinaga Y."/>
            <person name="Zwiers L.-H."/>
            <person name="Turgeon B."/>
            <person name="Goodwin S."/>
            <person name="Spatafora J."/>
            <person name="Crous P."/>
            <person name="Grigoriev I."/>
        </authorList>
    </citation>
    <scope>NUCLEOTIDE SEQUENCE</scope>
    <source>
        <strain evidence="3">ATCC 16933</strain>
    </source>
</reference>
<evidence type="ECO:0000259" key="2">
    <source>
        <dbReference type="Pfam" id="PF20938"/>
    </source>
</evidence>
<evidence type="ECO:0000313" key="4">
    <source>
        <dbReference type="Proteomes" id="UP000799766"/>
    </source>
</evidence>
<dbReference type="InterPro" id="IPR016624">
    <property type="entry name" value="UCP014753"/>
</dbReference>